<evidence type="ECO:0008006" key="8">
    <source>
        <dbReference type="Google" id="ProtNLM"/>
    </source>
</evidence>
<evidence type="ECO:0000313" key="7">
    <source>
        <dbReference type="EMBL" id="GAG29994.1"/>
    </source>
</evidence>
<dbReference type="InterPro" id="IPR015895">
    <property type="entry name" value="4pyrrol_synth_GluRdtase_N"/>
</dbReference>
<evidence type="ECO:0000256" key="4">
    <source>
        <dbReference type="ARBA" id="ARBA00023444"/>
    </source>
</evidence>
<evidence type="ECO:0000256" key="2">
    <source>
        <dbReference type="ARBA" id="ARBA00023002"/>
    </source>
</evidence>
<keyword evidence="2" id="KW-0560">Oxidoreductase</keyword>
<dbReference type="GO" id="GO:0008883">
    <property type="term" value="F:glutamyl-tRNA reductase activity"/>
    <property type="evidence" value="ECO:0007669"/>
    <property type="project" value="InterPro"/>
</dbReference>
<name>X0WGE1_9ZZZZ</name>
<dbReference type="SUPFAM" id="SSF69742">
    <property type="entry name" value="Glutamyl tRNA-reductase catalytic, N-terminal domain"/>
    <property type="match status" value="1"/>
</dbReference>
<feature type="domain" description="Quinate/shikimate 5-dehydrogenase/glutamyl-tRNA reductase" evidence="5">
    <location>
        <begin position="171"/>
        <end position="223"/>
    </location>
</feature>
<dbReference type="InterPro" id="IPR006151">
    <property type="entry name" value="Shikm_DH/Glu-tRNA_Rdtase"/>
</dbReference>
<dbReference type="Pfam" id="PF05201">
    <property type="entry name" value="GlutR_N"/>
    <property type="match status" value="1"/>
</dbReference>
<dbReference type="PANTHER" id="PTHR43013">
    <property type="entry name" value="GLUTAMYL-TRNA REDUCTASE"/>
    <property type="match status" value="1"/>
</dbReference>
<feature type="domain" description="Glutamyl-tRNA reductase N-terminal" evidence="6">
    <location>
        <begin position="6"/>
        <end position="155"/>
    </location>
</feature>
<sequence length="224" mass="24934">MDVSVIGISHHTASVAAREQLSLPGELVRKLLRSLRAEGVFEEVMVLDTCNRTEVYFVTNNKEDSLRRLLDHFARIKGVATTIDSSAFYHYDGESAVEHLLRVAAALESQIVGEHQILDQLKNAYRLALEERTAHFFLNKMLHRAFRVGKRIRSEMQLGRGSTSVAHAAVDLARQIFSNLTGKAVLLVGAGQTAELVARALIRCNVSRVIVSNRTLSRAWEVVS</sequence>
<dbReference type="Pfam" id="PF01488">
    <property type="entry name" value="Shikimate_DH"/>
    <property type="match status" value="1"/>
</dbReference>
<dbReference type="EMBL" id="BARS01047824">
    <property type="protein sequence ID" value="GAG29994.1"/>
    <property type="molecule type" value="Genomic_DNA"/>
</dbReference>
<dbReference type="FunFam" id="3.30.460.30:FF:000001">
    <property type="entry name" value="Glutamyl-tRNA reductase"/>
    <property type="match status" value="1"/>
</dbReference>
<keyword evidence="3" id="KW-0627">Porphyrin biosynthesis</keyword>
<feature type="non-terminal residue" evidence="7">
    <location>
        <position position="224"/>
    </location>
</feature>
<dbReference type="Gene3D" id="3.40.50.720">
    <property type="entry name" value="NAD(P)-binding Rossmann-like Domain"/>
    <property type="match status" value="1"/>
</dbReference>
<proteinExistence type="predicted"/>
<protein>
    <recommendedName>
        <fullName evidence="8">Glutamyl-tRNA reductase N-terminal domain-containing protein</fullName>
    </recommendedName>
</protein>
<dbReference type="GO" id="GO:0019353">
    <property type="term" value="P:protoporphyrinogen IX biosynthetic process from glutamate"/>
    <property type="evidence" value="ECO:0007669"/>
    <property type="project" value="TreeGrafter"/>
</dbReference>
<evidence type="ECO:0000259" key="6">
    <source>
        <dbReference type="Pfam" id="PF05201"/>
    </source>
</evidence>
<dbReference type="NCBIfam" id="TIGR01035">
    <property type="entry name" value="hemA"/>
    <property type="match status" value="1"/>
</dbReference>
<evidence type="ECO:0000256" key="1">
    <source>
        <dbReference type="ARBA" id="ARBA00022857"/>
    </source>
</evidence>
<comment type="caution">
    <text evidence="7">The sequence shown here is derived from an EMBL/GenBank/DDBJ whole genome shotgun (WGS) entry which is preliminary data.</text>
</comment>
<dbReference type="AlphaFoldDB" id="X0WGE1"/>
<evidence type="ECO:0000256" key="3">
    <source>
        <dbReference type="ARBA" id="ARBA00023244"/>
    </source>
</evidence>
<organism evidence="7">
    <name type="scientific">marine sediment metagenome</name>
    <dbReference type="NCBI Taxonomy" id="412755"/>
    <lineage>
        <taxon>unclassified sequences</taxon>
        <taxon>metagenomes</taxon>
        <taxon>ecological metagenomes</taxon>
    </lineage>
</organism>
<evidence type="ECO:0000259" key="5">
    <source>
        <dbReference type="Pfam" id="PF01488"/>
    </source>
</evidence>
<comment type="pathway">
    <text evidence="4">Porphyrin-containing compound metabolism.</text>
</comment>
<gene>
    <name evidence="7" type="ORF">S01H1_71777</name>
</gene>
<dbReference type="InterPro" id="IPR000343">
    <property type="entry name" value="4pyrrol_synth_GluRdtase"/>
</dbReference>
<dbReference type="InterPro" id="IPR036343">
    <property type="entry name" value="GluRdtase_N_sf"/>
</dbReference>
<dbReference type="InterPro" id="IPR036291">
    <property type="entry name" value="NAD(P)-bd_dom_sf"/>
</dbReference>
<dbReference type="GO" id="GO:0050661">
    <property type="term" value="F:NADP binding"/>
    <property type="evidence" value="ECO:0007669"/>
    <property type="project" value="InterPro"/>
</dbReference>
<dbReference type="Gene3D" id="3.30.460.30">
    <property type="entry name" value="Glutamyl-tRNA reductase, N-terminal domain"/>
    <property type="match status" value="1"/>
</dbReference>
<accession>X0WGE1</accession>
<dbReference type="SUPFAM" id="SSF51735">
    <property type="entry name" value="NAD(P)-binding Rossmann-fold domains"/>
    <property type="match status" value="1"/>
</dbReference>
<keyword evidence="1" id="KW-0521">NADP</keyword>
<dbReference type="PANTHER" id="PTHR43013:SF1">
    <property type="entry name" value="GLUTAMYL-TRNA REDUCTASE"/>
    <property type="match status" value="1"/>
</dbReference>
<reference evidence="7" key="1">
    <citation type="journal article" date="2014" name="Front. Microbiol.">
        <title>High frequency of phylogenetically diverse reductive dehalogenase-homologous genes in deep subseafloor sedimentary metagenomes.</title>
        <authorList>
            <person name="Kawai M."/>
            <person name="Futagami T."/>
            <person name="Toyoda A."/>
            <person name="Takaki Y."/>
            <person name="Nishi S."/>
            <person name="Hori S."/>
            <person name="Arai W."/>
            <person name="Tsubouchi T."/>
            <person name="Morono Y."/>
            <person name="Uchiyama I."/>
            <person name="Ito T."/>
            <person name="Fujiyama A."/>
            <person name="Inagaki F."/>
            <person name="Takami H."/>
        </authorList>
    </citation>
    <scope>NUCLEOTIDE SEQUENCE</scope>
    <source>
        <strain evidence="7">Expedition CK06-06</strain>
    </source>
</reference>